<accession>A0A0L0FH87</accession>
<gene>
    <name evidence="2" type="ORF">SARC_11640</name>
</gene>
<keyword evidence="1" id="KW-0812">Transmembrane</keyword>
<dbReference type="RefSeq" id="XP_014149743.1">
    <property type="nucleotide sequence ID" value="XM_014294268.1"/>
</dbReference>
<evidence type="ECO:0008006" key="4">
    <source>
        <dbReference type="Google" id="ProtNLM"/>
    </source>
</evidence>
<dbReference type="GeneID" id="25912144"/>
<keyword evidence="3" id="KW-1185">Reference proteome</keyword>
<dbReference type="OrthoDB" id="45767at2759"/>
<evidence type="ECO:0000313" key="3">
    <source>
        <dbReference type="Proteomes" id="UP000054560"/>
    </source>
</evidence>
<dbReference type="Proteomes" id="UP000054560">
    <property type="component" value="Unassembled WGS sequence"/>
</dbReference>
<proteinExistence type="predicted"/>
<keyword evidence="1" id="KW-1133">Transmembrane helix</keyword>
<keyword evidence="1" id="KW-0472">Membrane</keyword>
<dbReference type="InterPro" id="IPR029063">
    <property type="entry name" value="SAM-dependent_MTases_sf"/>
</dbReference>
<organism evidence="2 3">
    <name type="scientific">Sphaeroforma arctica JP610</name>
    <dbReference type="NCBI Taxonomy" id="667725"/>
    <lineage>
        <taxon>Eukaryota</taxon>
        <taxon>Ichthyosporea</taxon>
        <taxon>Ichthyophonida</taxon>
        <taxon>Sphaeroforma</taxon>
    </lineage>
</organism>
<dbReference type="AlphaFoldDB" id="A0A0L0FH87"/>
<dbReference type="EMBL" id="KQ243398">
    <property type="protein sequence ID" value="KNC75841.1"/>
    <property type="molecule type" value="Genomic_DNA"/>
</dbReference>
<dbReference type="Gene3D" id="3.40.50.150">
    <property type="entry name" value="Vaccinia Virus protein VP39"/>
    <property type="match status" value="1"/>
</dbReference>
<dbReference type="SUPFAM" id="SSF53335">
    <property type="entry name" value="S-adenosyl-L-methionine-dependent methyltransferases"/>
    <property type="match status" value="1"/>
</dbReference>
<evidence type="ECO:0000313" key="2">
    <source>
        <dbReference type="EMBL" id="KNC75841.1"/>
    </source>
</evidence>
<protein>
    <recommendedName>
        <fullName evidence="4">Methyltransferase type 11 domain-containing protein</fullName>
    </recommendedName>
</protein>
<evidence type="ECO:0000256" key="1">
    <source>
        <dbReference type="SAM" id="Phobius"/>
    </source>
</evidence>
<name>A0A0L0FH87_9EUKA</name>
<dbReference type="Pfam" id="PF13489">
    <property type="entry name" value="Methyltransf_23"/>
    <property type="match status" value="1"/>
</dbReference>
<sequence length="338" mass="37871">MGLQTSEYRRQYVKFLFTLTAFAFGVYFGHTIIVSSVDPNSLELPRCPKTNTPPKTVYEARQNLAQSLMQVWELDKDEEAFKQGGKSAPRSMLDLFISEVANSEVGRSLGPRCIDWSASYISRFPGCEKNYNYEYSMTPKFREATNDTIGLVEGDLGESMVHVPTELLDFAIVTQVFEHIPYFWKAMPNLARLVSPGGVVLFTVPFSYQYHLVPGDFYRYSPMAIIHMFESNGFAVCHFASDGLRALQMQALALNLEDIENQNEYLSETQSKWSLTVGASNYYMVAQKLLPGSDVCTLGHIDKITNELTKKDVIGKGGFWPLKVSGQEAFSGSSTVKG</sequence>
<reference evidence="2 3" key="1">
    <citation type="submission" date="2011-02" db="EMBL/GenBank/DDBJ databases">
        <title>The Genome Sequence of Sphaeroforma arctica JP610.</title>
        <authorList>
            <consortium name="The Broad Institute Genome Sequencing Platform"/>
            <person name="Russ C."/>
            <person name="Cuomo C."/>
            <person name="Young S.K."/>
            <person name="Zeng Q."/>
            <person name="Gargeya S."/>
            <person name="Alvarado L."/>
            <person name="Berlin A."/>
            <person name="Chapman S.B."/>
            <person name="Chen Z."/>
            <person name="Freedman E."/>
            <person name="Gellesch M."/>
            <person name="Goldberg J."/>
            <person name="Griggs A."/>
            <person name="Gujja S."/>
            <person name="Heilman E."/>
            <person name="Heiman D."/>
            <person name="Howarth C."/>
            <person name="Mehta T."/>
            <person name="Neiman D."/>
            <person name="Pearson M."/>
            <person name="Roberts A."/>
            <person name="Saif S."/>
            <person name="Shea T."/>
            <person name="Shenoy N."/>
            <person name="Sisk P."/>
            <person name="Stolte C."/>
            <person name="Sykes S."/>
            <person name="White J."/>
            <person name="Yandava C."/>
            <person name="Burger G."/>
            <person name="Gray M.W."/>
            <person name="Holland P.W.H."/>
            <person name="King N."/>
            <person name="Lang F.B.F."/>
            <person name="Roger A.J."/>
            <person name="Ruiz-Trillo I."/>
            <person name="Haas B."/>
            <person name="Nusbaum C."/>
            <person name="Birren B."/>
        </authorList>
    </citation>
    <scope>NUCLEOTIDE SEQUENCE [LARGE SCALE GENOMIC DNA]</scope>
    <source>
        <strain evidence="2 3">JP610</strain>
    </source>
</reference>
<feature type="transmembrane region" description="Helical" evidence="1">
    <location>
        <begin position="12"/>
        <end position="33"/>
    </location>
</feature>